<protein>
    <recommendedName>
        <fullName evidence="3">Transposase</fullName>
    </recommendedName>
</protein>
<dbReference type="Proteomes" id="UP001460888">
    <property type="component" value="Unassembled WGS sequence"/>
</dbReference>
<keyword evidence="2" id="KW-1185">Reference proteome</keyword>
<sequence>MRFETEIRIAWDDSLAPRGRKKFAHLEMILCVHTWPACARLLEMSLAAGRRWLARCSEQLWDQTAGMSGAQTAVQAGWGDQK</sequence>
<evidence type="ECO:0000313" key="1">
    <source>
        <dbReference type="EMBL" id="MES1930504.1"/>
    </source>
</evidence>
<evidence type="ECO:0008006" key="3">
    <source>
        <dbReference type="Google" id="ProtNLM"/>
    </source>
</evidence>
<evidence type="ECO:0000313" key="2">
    <source>
        <dbReference type="Proteomes" id="UP001460888"/>
    </source>
</evidence>
<gene>
    <name evidence="1" type="ORF">SADO_14679</name>
</gene>
<reference evidence="1 2" key="1">
    <citation type="submission" date="2013-03" db="EMBL/GenBank/DDBJ databases">
        <title>Salinisphaera dokdonensis CL-ES53 Genome Sequencing.</title>
        <authorList>
            <person name="Li C."/>
            <person name="Lai Q."/>
            <person name="Shao Z."/>
        </authorList>
    </citation>
    <scope>NUCLEOTIDE SEQUENCE [LARGE SCALE GENOMIC DNA]</scope>
    <source>
        <strain evidence="1 2">CL-ES53</strain>
    </source>
</reference>
<dbReference type="EMBL" id="APND01000005">
    <property type="protein sequence ID" value="MES1930504.1"/>
    <property type="molecule type" value="Genomic_DNA"/>
</dbReference>
<proteinExistence type="predicted"/>
<accession>A0ABV2B516</accession>
<comment type="caution">
    <text evidence="1">The sequence shown here is derived from an EMBL/GenBank/DDBJ whole genome shotgun (WGS) entry which is preliminary data.</text>
</comment>
<organism evidence="1 2">
    <name type="scientific">Salinisphaera dokdonensis CL-ES53</name>
    <dbReference type="NCBI Taxonomy" id="1304272"/>
    <lineage>
        <taxon>Bacteria</taxon>
        <taxon>Pseudomonadati</taxon>
        <taxon>Pseudomonadota</taxon>
        <taxon>Gammaproteobacteria</taxon>
        <taxon>Salinisphaerales</taxon>
        <taxon>Salinisphaeraceae</taxon>
        <taxon>Salinisphaera</taxon>
    </lineage>
</organism>
<name>A0ABV2B516_9GAMM</name>